<evidence type="ECO:0000256" key="1">
    <source>
        <dbReference type="SAM" id="SignalP"/>
    </source>
</evidence>
<keyword evidence="4" id="KW-1185">Reference proteome</keyword>
<dbReference type="PANTHER" id="PTHR37049:SF4">
    <property type="entry name" value="RHODANESE DOMAIN-CONTAINING PROTEIN"/>
    <property type="match status" value="1"/>
</dbReference>
<sequence>MLSRFPPVASAVAGLSVLALTATATAVPRQDAGTSPCALVKSQIESASNNDASSPVVIPGQLAQDCLLSMPFNSTLAVDFLHEIWKYFEFQSTLELLKDPPPQYNADPVDFVGWFESIGDRASKGQFDSQYEFDLELTHLVRSANDGHFYIQPCSTAIFSFTVPGALVSVSDDGTTIPKIWLLDDLVQKDSGAKVSAVAKINGQNASDFVQTLALLQSNQDYDAQYGIPFDDFFNSFFPHQGSRTDRLMLHEHRYNSMFYSPAKYILPMDKFSDSWSTLGYWPNASSFQFTFENGSQWRTDTFAKVSGSKFSATDGDELFELVCVNHAASGDDSEDTSDDSSVIATEASEGPAGYPEPVVRDPYNFLVGYYLSGPGLDDVAVMQIPTFEVVGGLAYGDGALPLDEPATFAQSAVDFIRNATLDGKTKMVIDVSANGGGDVLSGYDLFHIFFPQTPLYSATRFRSHDAINYMGQALATVNESQPELFQLNIALGSQVKPDQKTHFATWEDMYGPYLLHEIPSSALYATFDFNLVSDANEPVVGYGGVPLPFSKPPFAAEDIVILTDGFCASTCTVFVELMKTQGVRSIAFGGQPELGPMQAIGGVKGGQSISQGYIVEMTESAFEIIENSSTPILSDSDLEHFKSIAPIPPTEFPLKFYGMGVNFRSAFREEDTTLPLQFIYEAAEFRRFYTADNILKPETTWIDAANVAFNDGLPVPGSTDGPGSLTDVVANSRKHKGHYHNATHTGSAASGPSGGLEKYSLSFIAGLAAIVTFLL</sequence>
<comment type="caution">
    <text evidence="3">The sequence shown here is derived from an EMBL/GenBank/DDBJ whole genome shotgun (WGS) entry which is preliminary data.</text>
</comment>
<dbReference type="AlphaFoldDB" id="A0A507QGR2"/>
<dbReference type="Pfam" id="PF23658">
    <property type="entry name" value="PDZ_CPAF_rel"/>
    <property type="match status" value="1"/>
</dbReference>
<dbReference type="Gene3D" id="3.90.226.10">
    <property type="entry name" value="2-enoyl-CoA Hydratase, Chain A, domain 1"/>
    <property type="match status" value="1"/>
</dbReference>
<dbReference type="EMBL" id="VIFY01000321">
    <property type="protein sequence ID" value="TQB67706.1"/>
    <property type="molecule type" value="Genomic_DNA"/>
</dbReference>
<dbReference type="InterPro" id="IPR056186">
    <property type="entry name" value="PDZ_CPAF-rel"/>
</dbReference>
<accession>A0A507QGR2</accession>
<feature type="domain" description="CPAF-like PDZ" evidence="2">
    <location>
        <begin position="161"/>
        <end position="227"/>
    </location>
</feature>
<gene>
    <name evidence="3" type="ORF">MPDQ_004914</name>
</gene>
<dbReference type="OrthoDB" id="27214at2759"/>
<name>A0A507QGR2_MONPU</name>
<organism evidence="3 4">
    <name type="scientific">Monascus purpureus</name>
    <name type="common">Red mold</name>
    <name type="synonym">Monascus anka</name>
    <dbReference type="NCBI Taxonomy" id="5098"/>
    <lineage>
        <taxon>Eukaryota</taxon>
        <taxon>Fungi</taxon>
        <taxon>Dikarya</taxon>
        <taxon>Ascomycota</taxon>
        <taxon>Pezizomycotina</taxon>
        <taxon>Eurotiomycetes</taxon>
        <taxon>Eurotiomycetidae</taxon>
        <taxon>Eurotiales</taxon>
        <taxon>Aspergillaceae</taxon>
        <taxon>Monascus</taxon>
    </lineage>
</organism>
<dbReference type="InterPro" id="IPR052766">
    <property type="entry name" value="S41A_metabolite_peptidase"/>
</dbReference>
<feature type="signal peptide" evidence="1">
    <location>
        <begin position="1"/>
        <end position="26"/>
    </location>
</feature>
<reference evidence="3 4" key="1">
    <citation type="submission" date="2019-06" db="EMBL/GenBank/DDBJ databases">
        <title>Wine fermentation using esterase from Monascus purpureus.</title>
        <authorList>
            <person name="Geng C."/>
            <person name="Zhang Y."/>
        </authorList>
    </citation>
    <scope>NUCLEOTIDE SEQUENCE [LARGE SCALE GENOMIC DNA]</scope>
    <source>
        <strain evidence="3">HQ1</strain>
    </source>
</reference>
<dbReference type="SUPFAM" id="SSF52096">
    <property type="entry name" value="ClpP/crotonase"/>
    <property type="match status" value="1"/>
</dbReference>
<dbReference type="Proteomes" id="UP000319663">
    <property type="component" value="Unassembled WGS sequence"/>
</dbReference>
<feature type="chain" id="PRO_5021231746" description="CPAF-like PDZ domain-containing protein" evidence="1">
    <location>
        <begin position="27"/>
        <end position="776"/>
    </location>
</feature>
<evidence type="ECO:0000259" key="2">
    <source>
        <dbReference type="Pfam" id="PF23658"/>
    </source>
</evidence>
<proteinExistence type="predicted"/>
<evidence type="ECO:0000313" key="3">
    <source>
        <dbReference type="EMBL" id="TQB67706.1"/>
    </source>
</evidence>
<evidence type="ECO:0000313" key="4">
    <source>
        <dbReference type="Proteomes" id="UP000319663"/>
    </source>
</evidence>
<dbReference type="InterPro" id="IPR029045">
    <property type="entry name" value="ClpP/crotonase-like_dom_sf"/>
</dbReference>
<keyword evidence="1" id="KW-0732">Signal</keyword>
<protein>
    <recommendedName>
        <fullName evidence="2">CPAF-like PDZ domain-containing protein</fullName>
    </recommendedName>
</protein>
<dbReference type="STRING" id="5098.A0A507QGR2"/>
<dbReference type="PANTHER" id="PTHR37049">
    <property type="entry name" value="PEPTIDASE S41 FAMILY PROTEIN"/>
    <property type="match status" value="1"/>
</dbReference>